<dbReference type="AlphaFoldDB" id="K1X818"/>
<protein>
    <submittedName>
        <fullName evidence="2">Uncharacterized protein</fullName>
    </submittedName>
</protein>
<feature type="compositionally biased region" description="Basic and acidic residues" evidence="1">
    <location>
        <begin position="37"/>
        <end position="53"/>
    </location>
</feature>
<evidence type="ECO:0000313" key="2">
    <source>
        <dbReference type="EMBL" id="EKD21207.1"/>
    </source>
</evidence>
<dbReference type="Proteomes" id="UP000006753">
    <property type="component" value="Unassembled WGS sequence"/>
</dbReference>
<dbReference type="KEGG" id="mbe:MBM_00320"/>
<organism evidence="2 3">
    <name type="scientific">Marssonina brunnea f. sp. multigermtubi (strain MB_m1)</name>
    <name type="common">Marssonina leaf spot fungus</name>
    <dbReference type="NCBI Taxonomy" id="1072389"/>
    <lineage>
        <taxon>Eukaryota</taxon>
        <taxon>Fungi</taxon>
        <taxon>Dikarya</taxon>
        <taxon>Ascomycota</taxon>
        <taxon>Pezizomycotina</taxon>
        <taxon>Leotiomycetes</taxon>
        <taxon>Helotiales</taxon>
        <taxon>Drepanopezizaceae</taxon>
        <taxon>Drepanopeziza</taxon>
    </lineage>
</organism>
<feature type="compositionally biased region" description="Polar residues" evidence="1">
    <location>
        <begin position="54"/>
        <end position="87"/>
    </location>
</feature>
<accession>K1X818</accession>
<name>K1X818_MARBU</name>
<dbReference type="EMBL" id="JH921428">
    <property type="protein sequence ID" value="EKD21207.1"/>
    <property type="molecule type" value="Genomic_DNA"/>
</dbReference>
<dbReference type="HOGENOM" id="CLU_1787226_0_0_1"/>
<proteinExistence type="predicted"/>
<feature type="compositionally biased region" description="Polar residues" evidence="1">
    <location>
        <begin position="127"/>
        <end position="136"/>
    </location>
</feature>
<dbReference type="InParanoid" id="K1X818"/>
<reference evidence="2 3" key="1">
    <citation type="journal article" date="2012" name="BMC Genomics">
        <title>Sequencing the genome of Marssonina brunnea reveals fungus-poplar co-evolution.</title>
        <authorList>
            <person name="Zhu S."/>
            <person name="Cao Y.-Z."/>
            <person name="Jiang C."/>
            <person name="Tan B.-Y."/>
            <person name="Wang Z."/>
            <person name="Feng S."/>
            <person name="Zhang L."/>
            <person name="Su X.-H."/>
            <person name="Brejova B."/>
            <person name="Vinar T."/>
            <person name="Xu M."/>
            <person name="Wang M.-X."/>
            <person name="Zhang S.-G."/>
            <person name="Huang M.-R."/>
            <person name="Wu R."/>
            <person name="Zhou Y."/>
        </authorList>
    </citation>
    <scope>NUCLEOTIDE SEQUENCE [LARGE SCALE GENOMIC DNA]</scope>
    <source>
        <strain evidence="2 3">MB_m1</strain>
    </source>
</reference>
<gene>
    <name evidence="2" type="ORF">MBM_00320</name>
</gene>
<evidence type="ECO:0000256" key="1">
    <source>
        <dbReference type="SAM" id="MobiDB-lite"/>
    </source>
</evidence>
<sequence>MANTLSYLAVRQRDQTLENWKRTTARALMRALHRSVDKGERVALAHDRARSESNGKGATATQTEGHQPNRQRASARSTNLRGTSNGRPKSLLDERDDQDIPCTDHHTGARCLLHRPARRNDQDPRTTRGQVTSPVTYSPICAGAH</sequence>
<keyword evidence="3" id="KW-1185">Reference proteome</keyword>
<feature type="region of interest" description="Disordered" evidence="1">
    <location>
        <begin position="37"/>
        <end position="145"/>
    </location>
</feature>
<evidence type="ECO:0000313" key="3">
    <source>
        <dbReference type="Proteomes" id="UP000006753"/>
    </source>
</evidence>